<reference evidence="2" key="1">
    <citation type="submission" date="2024-06" db="UniProtKB">
        <authorList>
            <consortium name="RefSeq"/>
        </authorList>
    </citation>
    <scope>NUCLEOTIDE SEQUENCE [LARGE SCALE GENOMIC DNA]</scope>
    <source>
        <strain evidence="2">MV2-25</strain>
    </source>
</reference>
<evidence type="ECO:0000313" key="3">
    <source>
        <dbReference type="RefSeq" id="XP_002137684.2"/>
    </source>
</evidence>
<dbReference type="KEGG" id="dpo:6897539"/>
<dbReference type="RefSeq" id="XP_002137684.2">
    <property type="nucleotide sequence ID" value="XM_002137648.3"/>
</dbReference>
<feature type="region of interest" description="Disordered" evidence="1">
    <location>
        <begin position="1"/>
        <end position="22"/>
    </location>
</feature>
<protein>
    <submittedName>
        <fullName evidence="3">Uncharacterized protein</fullName>
    </submittedName>
</protein>
<dbReference type="InParanoid" id="A0A6I8V355"/>
<dbReference type="Proteomes" id="UP000001819">
    <property type="component" value="Chromosome 2"/>
</dbReference>
<dbReference type="Bgee" id="FBgn0247770">
    <property type="expression patterns" value="Expressed in male reproductive system and 1 other cell type or tissue"/>
</dbReference>
<dbReference type="AlphaFoldDB" id="A0A6I8V355"/>
<gene>
    <name evidence="3" type="primary">LOC6897539</name>
</gene>
<feature type="compositionally biased region" description="Polar residues" evidence="1">
    <location>
        <begin position="1"/>
        <end position="18"/>
    </location>
</feature>
<name>A0A6I8V355_DROPS</name>
<organism evidence="2 3">
    <name type="scientific">Drosophila pseudoobscura pseudoobscura</name>
    <name type="common">Fruit fly</name>
    <dbReference type="NCBI Taxonomy" id="46245"/>
    <lineage>
        <taxon>Eukaryota</taxon>
        <taxon>Metazoa</taxon>
        <taxon>Ecdysozoa</taxon>
        <taxon>Arthropoda</taxon>
        <taxon>Hexapoda</taxon>
        <taxon>Insecta</taxon>
        <taxon>Pterygota</taxon>
        <taxon>Neoptera</taxon>
        <taxon>Endopterygota</taxon>
        <taxon>Diptera</taxon>
        <taxon>Brachycera</taxon>
        <taxon>Muscomorpha</taxon>
        <taxon>Ephydroidea</taxon>
        <taxon>Drosophilidae</taxon>
        <taxon>Drosophila</taxon>
        <taxon>Sophophora</taxon>
    </lineage>
</organism>
<reference evidence="3" key="2">
    <citation type="submission" date="2025-08" db="UniProtKB">
        <authorList>
            <consortium name="RefSeq"/>
        </authorList>
    </citation>
    <scope>IDENTIFICATION</scope>
    <source>
        <strain evidence="3">MV-25-SWS-2005</strain>
        <tissue evidence="3">Whole body</tissue>
    </source>
</reference>
<evidence type="ECO:0000256" key="1">
    <source>
        <dbReference type="SAM" id="MobiDB-lite"/>
    </source>
</evidence>
<evidence type="ECO:0000313" key="2">
    <source>
        <dbReference type="Proteomes" id="UP000001819"/>
    </source>
</evidence>
<sequence>MMSSKSGQMGSNDSNLHSTDSDCALQLKPAPKLVCIPQQLHRHRLFTSDISINQRPREYEVLDKSWSVLYFGALKDKNSK</sequence>
<accession>A0A6I8V355</accession>
<dbReference type="GeneID" id="6897539"/>
<proteinExistence type="predicted"/>
<keyword evidence="2" id="KW-1185">Reference proteome</keyword>